<dbReference type="Proteomes" id="UP000460558">
    <property type="component" value="Unassembled WGS sequence"/>
</dbReference>
<evidence type="ECO:0000313" key="3">
    <source>
        <dbReference type="Proteomes" id="UP000460558"/>
    </source>
</evidence>
<keyword evidence="3" id="KW-1185">Reference proteome</keyword>
<dbReference type="Gene3D" id="1.20.200.10">
    <property type="entry name" value="Fumarase/aspartase (Central domain)"/>
    <property type="match status" value="1"/>
</dbReference>
<gene>
    <name evidence="2" type="ORF">FFZ77_03590</name>
</gene>
<reference evidence="2 3" key="1">
    <citation type="submission" date="2019-06" db="EMBL/GenBank/DDBJ databases">
        <title>Comparative genomics and metabolomics analyses of clavulanic acid producing Streptomyces species provides insight into specialized metabolism and evolution of beta-lactam biosynthetic gene clusters.</title>
        <authorList>
            <person name="Moore M.A."/>
            <person name="Cruz-Morales P."/>
            <person name="Barona Gomez F."/>
            <person name="Kapil T."/>
        </authorList>
    </citation>
    <scope>NUCLEOTIDE SEQUENCE [LARGE SCALE GENOMIC DNA]</scope>
    <source>
        <strain evidence="2 3">T-272</strain>
    </source>
</reference>
<name>A0ABW9NP98_9ACTN</name>
<dbReference type="EMBL" id="VDEQ01000034">
    <property type="protein sequence ID" value="MQS34734.1"/>
    <property type="molecule type" value="Genomic_DNA"/>
</dbReference>
<evidence type="ECO:0000256" key="1">
    <source>
        <dbReference type="ARBA" id="ARBA00023239"/>
    </source>
</evidence>
<evidence type="ECO:0000313" key="2">
    <source>
        <dbReference type="EMBL" id="MQS34734.1"/>
    </source>
</evidence>
<comment type="caution">
    <text evidence="2">The sequence shown here is derived from an EMBL/GenBank/DDBJ whole genome shotgun (WGS) entry which is preliminary data.</text>
</comment>
<dbReference type="CDD" id="cd00332">
    <property type="entry name" value="PAL-HAL"/>
    <property type="match status" value="1"/>
</dbReference>
<protein>
    <submittedName>
        <fullName evidence="2">Tyrosine 2,3-aminomutase</fullName>
    </submittedName>
</protein>
<organism evidence="2 3">
    <name type="scientific">Streptomyces katsurahamanus</name>
    <dbReference type="NCBI Taxonomy" id="2577098"/>
    <lineage>
        <taxon>Bacteria</taxon>
        <taxon>Bacillati</taxon>
        <taxon>Actinomycetota</taxon>
        <taxon>Actinomycetes</taxon>
        <taxon>Kitasatosporales</taxon>
        <taxon>Streptomycetaceae</taxon>
        <taxon>Streptomyces</taxon>
    </lineage>
</organism>
<dbReference type="PANTHER" id="PTHR10362">
    <property type="entry name" value="HISTIDINE AMMONIA-LYASE"/>
    <property type="match status" value="1"/>
</dbReference>
<sequence>MSVFETEVASVVVDGRSLTVGALRSVAEHSTGVSLSGEAVSGARRGRRALEELLRANPVEGVTAFFDGTRLARVGAAEECAYQTNLIRAHSTGVGPLFAGDETRAILTALLNSLAKGYSAVRPEVLERLAHYLNHGVTPAVPELGSLGAAGDMVPLAHIASTLIGEGQVVRDGRRMETSRLLGDLGVRPLRLRFKEGRALIGGVSAMTGLGSLIAARALDQVRQAEIAAAVLTGAVGGSAAPFRATGHDLARPHRGQIDTAANLRELLRDGSAARTGGGWPQPPEAYPLRAVPQVLGAVRHTLYQTVDTLETELNSASDDPLFFGGREVFHGANGQGQPVAFAMDFATIALVQLGTLAERQLDGVLTSGAAGGAAGGLSRFLLAADPVLHHGFAAARYPALALAAENRTIGPASTQNVATGDDRLGIASMGMVAVRNARRVLENNNRILAVLFLAAAQAVDLSRRFDELGPAAQAAYDAVRSLVPPLGVDRAMAGDIELMTTALSRGEVLRAVSRYAAVALR</sequence>
<dbReference type="SUPFAM" id="SSF48557">
    <property type="entry name" value="L-aspartase-like"/>
    <property type="match status" value="1"/>
</dbReference>
<keyword evidence="1" id="KW-0456">Lyase</keyword>
<dbReference type="InterPro" id="IPR001106">
    <property type="entry name" value="Aromatic_Lyase"/>
</dbReference>
<dbReference type="Gene3D" id="1.10.275.10">
    <property type="entry name" value="Fumarase/aspartase (N-terminal domain)"/>
    <property type="match status" value="1"/>
</dbReference>
<proteinExistence type="predicted"/>
<dbReference type="InterPro" id="IPR008948">
    <property type="entry name" value="L-Aspartase-like"/>
</dbReference>
<dbReference type="InterPro" id="IPR024083">
    <property type="entry name" value="Fumarase/histidase_N"/>
</dbReference>
<dbReference type="Pfam" id="PF00221">
    <property type="entry name" value="Lyase_aromatic"/>
    <property type="match status" value="1"/>
</dbReference>
<accession>A0ABW9NP98</accession>